<gene>
    <name evidence="1" type="ORF">MERR_LOCUS44669</name>
</gene>
<evidence type="ECO:0000313" key="2">
    <source>
        <dbReference type="Proteomes" id="UP000467841"/>
    </source>
</evidence>
<reference evidence="1" key="1">
    <citation type="submission" date="2020-01" db="EMBL/GenBank/DDBJ databases">
        <authorList>
            <person name="Mishra B."/>
        </authorList>
    </citation>
    <scope>NUCLEOTIDE SEQUENCE [LARGE SCALE GENOMIC DNA]</scope>
</reference>
<proteinExistence type="predicted"/>
<comment type="caution">
    <text evidence="1">The sequence shown here is derived from an EMBL/GenBank/DDBJ whole genome shotgun (WGS) entry which is preliminary data.</text>
</comment>
<dbReference type="Proteomes" id="UP000467841">
    <property type="component" value="Unassembled WGS sequence"/>
</dbReference>
<sequence length="156" mass="17771">MAGRVSSQLDLWYTKDLLKELVQVHLSLHQRGIVHYCINCSRVRKSLASRVSLWPLATNRIIGDGFIQQRVGIRSNRDIVFYRSSQMRGHCQYWTGHSAVASAILEGQMYYKTPTFPLANYYRVLSVGARYAVGECGGPAVCEMWYGRGDYQPYAL</sequence>
<organism evidence="1 2">
    <name type="scientific">Microthlaspi erraticum</name>
    <dbReference type="NCBI Taxonomy" id="1685480"/>
    <lineage>
        <taxon>Eukaryota</taxon>
        <taxon>Viridiplantae</taxon>
        <taxon>Streptophyta</taxon>
        <taxon>Embryophyta</taxon>
        <taxon>Tracheophyta</taxon>
        <taxon>Spermatophyta</taxon>
        <taxon>Magnoliopsida</taxon>
        <taxon>eudicotyledons</taxon>
        <taxon>Gunneridae</taxon>
        <taxon>Pentapetalae</taxon>
        <taxon>rosids</taxon>
        <taxon>malvids</taxon>
        <taxon>Brassicales</taxon>
        <taxon>Brassicaceae</taxon>
        <taxon>Coluteocarpeae</taxon>
        <taxon>Microthlaspi</taxon>
    </lineage>
</organism>
<accession>A0A6D2KZ41</accession>
<evidence type="ECO:0000313" key="1">
    <source>
        <dbReference type="EMBL" id="CAA7057433.1"/>
    </source>
</evidence>
<protein>
    <submittedName>
        <fullName evidence="1">Uncharacterized protein</fullName>
    </submittedName>
</protein>
<name>A0A6D2KZ41_9BRAS</name>
<keyword evidence="2" id="KW-1185">Reference proteome</keyword>
<dbReference type="EMBL" id="CACVBM020001695">
    <property type="protein sequence ID" value="CAA7057433.1"/>
    <property type="molecule type" value="Genomic_DNA"/>
</dbReference>
<dbReference type="AlphaFoldDB" id="A0A6D2KZ41"/>